<dbReference type="AlphaFoldDB" id="A9NQ16"/>
<feature type="transmembrane region" description="Helical" evidence="7">
    <location>
        <begin position="104"/>
        <end position="124"/>
    </location>
</feature>
<comment type="subcellular location">
    <subcellularLocation>
        <location evidence="1">Endoplasmic reticulum membrane</location>
        <topology evidence="1">Multi-pass membrane protein</topology>
    </subcellularLocation>
</comment>
<evidence type="ECO:0000256" key="5">
    <source>
        <dbReference type="ARBA" id="ARBA00022989"/>
    </source>
</evidence>
<name>A9NQ16_PICSI</name>
<feature type="domain" description="EXPERA" evidence="8">
    <location>
        <begin position="15"/>
        <end position="147"/>
    </location>
</feature>
<evidence type="ECO:0000256" key="3">
    <source>
        <dbReference type="ARBA" id="ARBA00022692"/>
    </source>
</evidence>
<evidence type="ECO:0000313" key="9">
    <source>
        <dbReference type="EMBL" id="ABK22727.1"/>
    </source>
</evidence>
<keyword evidence="3 7" id="KW-0812">Transmembrane</keyword>
<dbReference type="PIRSF" id="PIRSF031032">
    <property type="entry name" value="TMP_97_prd"/>
    <property type="match status" value="1"/>
</dbReference>
<keyword evidence="5 7" id="KW-1133">Transmembrane helix</keyword>
<feature type="transmembrane region" description="Helical" evidence="7">
    <location>
        <begin position="136"/>
        <end position="157"/>
    </location>
</feature>
<reference evidence="9" key="1">
    <citation type="journal article" date="2008" name="BMC Genomics">
        <title>A conifer genomics resource of 200,000 spruce (Picea spp.) ESTs and 6,464 high-quality, sequence-finished full-length cDNAs for Sitka spruce (Picea sitchensis).</title>
        <authorList>
            <person name="Ralph S.G."/>
            <person name="Chun H.J."/>
            <person name="Kolosova N."/>
            <person name="Cooper D."/>
            <person name="Oddy C."/>
            <person name="Ritland C.E."/>
            <person name="Kirkpatrick R."/>
            <person name="Moore R."/>
            <person name="Barber S."/>
            <person name="Holt R.A."/>
            <person name="Jones S.J."/>
            <person name="Marra M.A."/>
            <person name="Douglas C.J."/>
            <person name="Ritland K."/>
            <person name="Bohlmann J."/>
        </authorList>
    </citation>
    <scope>NUCLEOTIDE SEQUENCE</scope>
    <source>
        <tissue evidence="9">Bark</tissue>
    </source>
</reference>
<comment type="similarity">
    <text evidence="2">Belongs to the TMEM97/sigma-2 receptor family.</text>
</comment>
<dbReference type="InterPro" id="IPR051987">
    <property type="entry name" value="Sigma-2_receptor-like"/>
</dbReference>
<evidence type="ECO:0000256" key="2">
    <source>
        <dbReference type="ARBA" id="ARBA00009096"/>
    </source>
</evidence>
<dbReference type="PANTHER" id="PTHR31204">
    <property type="entry name" value="SIGMA INTRACELLULAR RECEPTOR 2"/>
    <property type="match status" value="1"/>
</dbReference>
<dbReference type="InterPro" id="IPR016964">
    <property type="entry name" value="Sigma2_recept"/>
</dbReference>
<dbReference type="OMA" id="CTATTMI"/>
<evidence type="ECO:0000256" key="7">
    <source>
        <dbReference type="PIRNR" id="PIRNR031032"/>
    </source>
</evidence>
<dbReference type="EMBL" id="EF083379">
    <property type="protein sequence ID" value="ABK22727.1"/>
    <property type="molecule type" value="mRNA"/>
</dbReference>
<organism evidence="9">
    <name type="scientific">Picea sitchensis</name>
    <name type="common">Sitka spruce</name>
    <name type="synonym">Pinus sitchensis</name>
    <dbReference type="NCBI Taxonomy" id="3332"/>
    <lineage>
        <taxon>Eukaryota</taxon>
        <taxon>Viridiplantae</taxon>
        <taxon>Streptophyta</taxon>
        <taxon>Embryophyta</taxon>
        <taxon>Tracheophyta</taxon>
        <taxon>Spermatophyta</taxon>
        <taxon>Pinopsida</taxon>
        <taxon>Pinidae</taxon>
        <taxon>Conifers I</taxon>
        <taxon>Pinales</taxon>
        <taxon>Pinaceae</taxon>
        <taxon>Picea</taxon>
    </lineage>
</organism>
<dbReference type="PANTHER" id="PTHR31204:SF1">
    <property type="entry name" value="SIGMA INTRACELLULAR RECEPTOR 2"/>
    <property type="match status" value="1"/>
</dbReference>
<sequence length="168" mass="18350">MTTQRSACSCLGKSVNMLLLTFFSLVTIATVLIDSQAILPACLFPDPLRYLVDWYAAEYGDYLVKNKPPFFVGCVVLEILIQCPLAIANIYGIIKGKRWFQTTCLIYGVCTATTMIPILADILASDSASSKLLGMYIPFLIFPLIAIGRGLAPLQSFKSPASSVKKRA</sequence>
<dbReference type="InterPro" id="IPR033118">
    <property type="entry name" value="EXPERA"/>
</dbReference>
<keyword evidence="6 7" id="KW-0472">Membrane</keyword>
<evidence type="ECO:0000256" key="4">
    <source>
        <dbReference type="ARBA" id="ARBA00022824"/>
    </source>
</evidence>
<proteinExistence type="evidence at transcript level"/>
<protein>
    <recommendedName>
        <fullName evidence="8">EXPERA domain-containing protein</fullName>
    </recommendedName>
</protein>
<feature type="transmembrane region" description="Helical" evidence="7">
    <location>
        <begin position="69"/>
        <end position="92"/>
    </location>
</feature>
<accession>A9NQ16</accession>
<evidence type="ECO:0000259" key="8">
    <source>
        <dbReference type="PROSITE" id="PS51751"/>
    </source>
</evidence>
<dbReference type="Pfam" id="PF05241">
    <property type="entry name" value="EBP"/>
    <property type="match status" value="1"/>
</dbReference>
<dbReference type="PROSITE" id="PS51751">
    <property type="entry name" value="EXPERA"/>
    <property type="match status" value="1"/>
</dbReference>
<evidence type="ECO:0000256" key="6">
    <source>
        <dbReference type="ARBA" id="ARBA00023136"/>
    </source>
</evidence>
<keyword evidence="4" id="KW-0256">Endoplasmic reticulum</keyword>
<dbReference type="GO" id="GO:0005789">
    <property type="term" value="C:endoplasmic reticulum membrane"/>
    <property type="evidence" value="ECO:0007669"/>
    <property type="project" value="UniProtKB-SubCell"/>
</dbReference>
<evidence type="ECO:0000256" key="1">
    <source>
        <dbReference type="ARBA" id="ARBA00004477"/>
    </source>
</evidence>